<reference evidence="2 4" key="1">
    <citation type="submission" date="2016-07" db="EMBL/GenBank/DDBJ databases">
        <authorList>
            <person name="Jeong J.-J."/>
            <person name="Kim D.W."/>
            <person name="Sang M.K."/>
            <person name="Choi I.-G."/>
            <person name="Kim K.D."/>
        </authorList>
    </citation>
    <scope>NUCLEOTIDE SEQUENCE [LARGE SCALE GENOMIC DNA]</scope>
    <source>
        <strain evidence="2 4">C-26</strain>
    </source>
</reference>
<keyword evidence="4" id="KW-1185">Reference proteome</keyword>
<dbReference type="OrthoDB" id="6313827at2"/>
<dbReference type="STRING" id="1423959.SAMN05444407_103291"/>
<feature type="binding site" evidence="1">
    <location>
        <position position="242"/>
    </location>
    <ligand>
        <name>Zn(2+)</name>
        <dbReference type="ChEBI" id="CHEBI:29105"/>
    </ligand>
</feature>
<evidence type="ECO:0000313" key="5">
    <source>
        <dbReference type="Proteomes" id="UP000184069"/>
    </source>
</evidence>
<evidence type="ECO:0000313" key="4">
    <source>
        <dbReference type="Proteomes" id="UP000093508"/>
    </source>
</evidence>
<organism evidence="3 5">
    <name type="scientific">Chryseobacterium contaminans</name>
    <dbReference type="NCBI Taxonomy" id="1423959"/>
    <lineage>
        <taxon>Bacteria</taxon>
        <taxon>Pseudomonadati</taxon>
        <taxon>Bacteroidota</taxon>
        <taxon>Flavobacteriia</taxon>
        <taxon>Flavobacteriales</taxon>
        <taxon>Weeksellaceae</taxon>
        <taxon>Chryseobacterium group</taxon>
        <taxon>Chryseobacterium</taxon>
    </lineage>
</organism>
<gene>
    <name evidence="2" type="ORF">BBH99_18220</name>
    <name evidence="3" type="ORF">SAMN05444407_103291</name>
</gene>
<dbReference type="EMBL" id="FRBM01000003">
    <property type="protein sequence ID" value="SHL31511.1"/>
    <property type="molecule type" value="Genomic_DNA"/>
</dbReference>
<dbReference type="InterPro" id="IPR007822">
    <property type="entry name" value="LANC-like"/>
</dbReference>
<proteinExistence type="predicted"/>
<protein>
    <submittedName>
        <fullName evidence="3">Lanthionine synthetase C-like protein</fullName>
    </submittedName>
</protein>
<dbReference type="Proteomes" id="UP000093508">
    <property type="component" value="Unassembled WGS sequence"/>
</dbReference>
<evidence type="ECO:0000313" key="3">
    <source>
        <dbReference type="EMBL" id="SHL31511.1"/>
    </source>
</evidence>
<dbReference type="GO" id="GO:0046872">
    <property type="term" value="F:metal ion binding"/>
    <property type="evidence" value="ECO:0007669"/>
    <property type="project" value="UniProtKB-KW"/>
</dbReference>
<dbReference type="SMART" id="SM01260">
    <property type="entry name" value="LANC_like"/>
    <property type="match status" value="1"/>
</dbReference>
<dbReference type="EMBL" id="MAYF01000063">
    <property type="protein sequence ID" value="OCA79641.1"/>
    <property type="molecule type" value="Genomic_DNA"/>
</dbReference>
<dbReference type="Pfam" id="PF05147">
    <property type="entry name" value="LANC_like"/>
    <property type="match status" value="1"/>
</dbReference>
<dbReference type="Gene3D" id="1.50.10.20">
    <property type="match status" value="1"/>
</dbReference>
<dbReference type="PRINTS" id="PR01950">
    <property type="entry name" value="LANCSUPER"/>
</dbReference>
<keyword evidence="1" id="KW-0479">Metal-binding</keyword>
<evidence type="ECO:0000313" key="2">
    <source>
        <dbReference type="EMBL" id="OCA79641.1"/>
    </source>
</evidence>
<dbReference type="Proteomes" id="UP000184069">
    <property type="component" value="Unassembled WGS sequence"/>
</dbReference>
<accession>A0A1M6ZLY9</accession>
<dbReference type="GO" id="GO:0031179">
    <property type="term" value="P:peptide modification"/>
    <property type="evidence" value="ECO:0007669"/>
    <property type="project" value="InterPro"/>
</dbReference>
<sequence>MEKQIVHEIAQRILSDKERSNYGLLTGYIGHMIFLSEYSKIQPEYSKAINGYIDHFYSDIEQEIISPSYSRGISGVCLGIGYLHLNNKKPFAFVSKSIDEYLAAEAEEYLSSQNFDFLHGAIGIGFYFIERAKEGNKIAIRALKSILESLDKNKISDGKGGVTFLNFNKVSDISLSHGLSAILLFLCKLIEIGFSYKNLAHDFSICIVNYILSQKIDRQIYGSQFPYTSLEDSTKGSRLAWCYGDLGICIALLKASEIQMNRELNQHATEILLYNTQRRDLHKNLVQDSEICHGTSGISLIYHILNQKYKIPELAECEKFWLDKTIELYHKKDSHNNLSLLDGLSGTGLVLLNSFYHTGTRWSHFFLI</sequence>
<dbReference type="RefSeq" id="WP_066693017.1">
    <property type="nucleotide sequence ID" value="NZ_FRBM01000003.1"/>
</dbReference>
<feature type="binding site" evidence="1">
    <location>
        <position position="293"/>
    </location>
    <ligand>
        <name>Zn(2+)</name>
        <dbReference type="ChEBI" id="CHEBI:29105"/>
    </ligand>
</feature>
<reference evidence="3 5" key="2">
    <citation type="submission" date="2016-11" db="EMBL/GenBank/DDBJ databases">
        <authorList>
            <person name="Jaros S."/>
            <person name="Januszkiewicz K."/>
            <person name="Wedrychowicz H."/>
        </authorList>
    </citation>
    <scope>NUCLEOTIDE SEQUENCE [LARGE SCALE GENOMIC DNA]</scope>
    <source>
        <strain evidence="3 5">DSM 27621</strain>
    </source>
</reference>
<dbReference type="SUPFAM" id="SSF158745">
    <property type="entry name" value="LanC-like"/>
    <property type="match status" value="1"/>
</dbReference>
<feature type="binding site" evidence="1">
    <location>
        <position position="292"/>
    </location>
    <ligand>
        <name>Zn(2+)</name>
        <dbReference type="ChEBI" id="CHEBI:29105"/>
    </ligand>
</feature>
<keyword evidence="1" id="KW-0862">Zinc</keyword>
<name>A0A1M6ZLY9_9FLAO</name>
<evidence type="ECO:0000256" key="1">
    <source>
        <dbReference type="PIRSR" id="PIRSR607822-1"/>
    </source>
</evidence>
<dbReference type="AlphaFoldDB" id="A0A1M6ZLY9"/>